<accession>A0A157SET8</accession>
<keyword evidence="3 10" id="KW-0808">Transferase</keyword>
<proteinExistence type="predicted"/>
<keyword evidence="6 8" id="KW-1133">Transmembrane helix</keyword>
<dbReference type="GO" id="GO:0016757">
    <property type="term" value="F:glycosyltransferase activity"/>
    <property type="evidence" value="ECO:0007669"/>
    <property type="project" value="UniProtKB-KW"/>
</dbReference>
<evidence type="ECO:0000256" key="6">
    <source>
        <dbReference type="ARBA" id="ARBA00022989"/>
    </source>
</evidence>
<dbReference type="Pfam" id="PF00535">
    <property type="entry name" value="Glycos_transf_2"/>
    <property type="match status" value="1"/>
</dbReference>
<dbReference type="GO" id="GO:0005886">
    <property type="term" value="C:plasma membrane"/>
    <property type="evidence" value="ECO:0007669"/>
    <property type="project" value="TreeGrafter"/>
</dbReference>
<evidence type="ECO:0000256" key="1">
    <source>
        <dbReference type="ARBA" id="ARBA00022475"/>
    </source>
</evidence>
<keyword evidence="1" id="KW-1003">Cell membrane</keyword>
<evidence type="ECO:0000259" key="9">
    <source>
        <dbReference type="Pfam" id="PF00535"/>
    </source>
</evidence>
<evidence type="ECO:0000256" key="5">
    <source>
        <dbReference type="ARBA" id="ARBA00022985"/>
    </source>
</evidence>
<evidence type="ECO:0000313" key="11">
    <source>
        <dbReference type="Proteomes" id="UP000076848"/>
    </source>
</evidence>
<dbReference type="AlphaFoldDB" id="A0A157SET8"/>
<reference evidence="10 11" key="1">
    <citation type="submission" date="2016-04" db="EMBL/GenBank/DDBJ databases">
        <authorList>
            <consortium name="Pathogen Informatics"/>
        </authorList>
    </citation>
    <scope>NUCLEOTIDE SEQUENCE [LARGE SCALE GENOMIC DNA]</scope>
    <source>
        <strain evidence="10 11">H050680373</strain>
    </source>
</reference>
<dbReference type="InterPro" id="IPR001173">
    <property type="entry name" value="Glyco_trans_2-like"/>
</dbReference>
<keyword evidence="11" id="KW-1185">Reference proteome</keyword>
<name>A0A157SET8_9BORD</name>
<dbReference type="InterPro" id="IPR050256">
    <property type="entry name" value="Glycosyltransferase_2"/>
</dbReference>
<dbReference type="RefSeq" id="WP_082853017.1">
    <property type="nucleotide sequence ID" value="NZ_FKIF01000006.1"/>
</dbReference>
<evidence type="ECO:0000256" key="4">
    <source>
        <dbReference type="ARBA" id="ARBA00022692"/>
    </source>
</evidence>
<evidence type="ECO:0000256" key="7">
    <source>
        <dbReference type="ARBA" id="ARBA00023136"/>
    </source>
</evidence>
<organism evidence="10 11">
    <name type="scientific">Bordetella ansorpii</name>
    <dbReference type="NCBI Taxonomy" id="288768"/>
    <lineage>
        <taxon>Bacteria</taxon>
        <taxon>Pseudomonadati</taxon>
        <taxon>Pseudomonadota</taxon>
        <taxon>Betaproteobacteria</taxon>
        <taxon>Burkholderiales</taxon>
        <taxon>Alcaligenaceae</taxon>
        <taxon>Bordetella</taxon>
    </lineage>
</organism>
<dbReference type="EC" id="2.4.1.-" evidence="10"/>
<sequence>MSPLNRSQATVGISQRLDGQSIPIRLCHSKENPKNIYSRFSYGPNARTVVQRPLVHSVKETILTSTKTPELAETIPNDHSESSSEDKLELSIVLPLRNESEVIVQIYRQLTTVIMPLEIRYELVFVDDGSNDNTIDELSNIARDDPFVVVVVLTRHFGKEAALAAGLAEASGQAVVIMDADLQDPPERIPEMLTAWREGADVVHMRRQHKIASSTLGRLGSRSLHRILDAIGDVGMPESRVDFMLYSRKAVDALSLVVHRKRYMQAMFDWVGASQIVIEYERLPRAAGYSKWCLPTFLGFYPDGTSNYLDAMLRVMMSLGLLGTLTSLLYVCYNIIKATALGSLPEVKPVAMSNQVLFWSVVFFLVGGLGKSISRARFHPKRPQYLVKEVMRFHRPSSL</sequence>
<keyword evidence="2 10" id="KW-0328">Glycosyltransferase</keyword>
<dbReference type="Gene3D" id="3.90.550.10">
    <property type="entry name" value="Spore Coat Polysaccharide Biosynthesis Protein SpsA, Chain A"/>
    <property type="match status" value="1"/>
</dbReference>
<feature type="domain" description="Glycosyltransferase 2-like" evidence="9">
    <location>
        <begin position="91"/>
        <end position="252"/>
    </location>
</feature>
<gene>
    <name evidence="10" type="primary">yfdH_4</name>
    <name evidence="10" type="ORF">SAMEA3906486_02205</name>
</gene>
<evidence type="ECO:0000313" key="10">
    <source>
        <dbReference type="EMBL" id="SAI68958.1"/>
    </source>
</evidence>
<dbReference type="STRING" id="288768.SAMEA3906486_02205"/>
<dbReference type="PANTHER" id="PTHR48090">
    <property type="entry name" value="UNDECAPRENYL-PHOSPHATE 4-DEOXY-4-FORMAMIDO-L-ARABINOSE TRANSFERASE-RELATED"/>
    <property type="match status" value="1"/>
</dbReference>
<protein>
    <submittedName>
        <fullName evidence="10">Bactoprenol glycosyltransferase</fullName>
        <ecNumber evidence="10">2.-.-.-</ecNumber>
        <ecNumber evidence="10">2.4.1.-</ecNumber>
    </submittedName>
</protein>
<feature type="transmembrane region" description="Helical" evidence="8">
    <location>
        <begin position="356"/>
        <end position="374"/>
    </location>
</feature>
<dbReference type="GO" id="GO:0009103">
    <property type="term" value="P:lipopolysaccharide biosynthetic process"/>
    <property type="evidence" value="ECO:0007669"/>
    <property type="project" value="UniProtKB-KW"/>
</dbReference>
<feature type="transmembrane region" description="Helical" evidence="8">
    <location>
        <begin position="315"/>
        <end position="336"/>
    </location>
</feature>
<dbReference type="EMBL" id="FKIF01000006">
    <property type="protein sequence ID" value="SAI68958.1"/>
    <property type="molecule type" value="Genomic_DNA"/>
</dbReference>
<keyword evidence="5" id="KW-0448">Lipopolysaccharide biosynthesis</keyword>
<dbReference type="PANTHER" id="PTHR48090:SF3">
    <property type="entry name" value="UNDECAPRENYL-PHOSPHATE 4-DEOXY-4-FORMAMIDO-L-ARABINOSE TRANSFERASE"/>
    <property type="match status" value="1"/>
</dbReference>
<dbReference type="Proteomes" id="UP000076848">
    <property type="component" value="Unassembled WGS sequence"/>
</dbReference>
<dbReference type="EC" id="2.-.-.-" evidence="10"/>
<dbReference type="OrthoDB" id="9811884at2"/>
<dbReference type="CDD" id="cd04187">
    <property type="entry name" value="DPM1_like_bac"/>
    <property type="match status" value="1"/>
</dbReference>
<dbReference type="SUPFAM" id="SSF53448">
    <property type="entry name" value="Nucleotide-diphospho-sugar transferases"/>
    <property type="match status" value="1"/>
</dbReference>
<keyword evidence="7 8" id="KW-0472">Membrane</keyword>
<evidence type="ECO:0000256" key="2">
    <source>
        <dbReference type="ARBA" id="ARBA00022676"/>
    </source>
</evidence>
<dbReference type="InterPro" id="IPR029044">
    <property type="entry name" value="Nucleotide-diphossugar_trans"/>
</dbReference>
<evidence type="ECO:0000256" key="3">
    <source>
        <dbReference type="ARBA" id="ARBA00022679"/>
    </source>
</evidence>
<evidence type="ECO:0000256" key="8">
    <source>
        <dbReference type="SAM" id="Phobius"/>
    </source>
</evidence>
<keyword evidence="4 8" id="KW-0812">Transmembrane</keyword>